<dbReference type="Pfam" id="PF13639">
    <property type="entry name" value="zf-RING_2"/>
    <property type="match status" value="1"/>
</dbReference>
<dbReference type="InterPro" id="IPR051834">
    <property type="entry name" value="RING_finger_E3_ligase"/>
</dbReference>
<keyword evidence="7 10" id="KW-0472">Membrane</keyword>
<dbReference type="PANTHER" id="PTHR45931:SF20">
    <property type="entry name" value="RING-TYPE E3 UBIQUITIN TRANSFERASE"/>
    <property type="match status" value="1"/>
</dbReference>
<keyword evidence="2 10" id="KW-0812">Transmembrane</keyword>
<feature type="region of interest" description="Disordered" evidence="9">
    <location>
        <begin position="330"/>
        <end position="360"/>
    </location>
</feature>
<dbReference type="GO" id="GO:0006511">
    <property type="term" value="P:ubiquitin-dependent protein catabolic process"/>
    <property type="evidence" value="ECO:0007669"/>
    <property type="project" value="TreeGrafter"/>
</dbReference>
<evidence type="ECO:0000256" key="4">
    <source>
        <dbReference type="ARBA" id="ARBA00022771"/>
    </source>
</evidence>
<dbReference type="FunFam" id="3.30.40.10:FF:000824">
    <property type="entry name" value="E3 ubiquitin-protein ligase RNF13"/>
    <property type="match status" value="1"/>
</dbReference>
<evidence type="ECO:0000256" key="3">
    <source>
        <dbReference type="ARBA" id="ARBA00022723"/>
    </source>
</evidence>
<dbReference type="InterPro" id="IPR013083">
    <property type="entry name" value="Znf_RING/FYVE/PHD"/>
</dbReference>
<evidence type="ECO:0000256" key="10">
    <source>
        <dbReference type="SAM" id="Phobius"/>
    </source>
</evidence>
<evidence type="ECO:0000256" key="1">
    <source>
        <dbReference type="ARBA" id="ARBA00004370"/>
    </source>
</evidence>
<dbReference type="AlphaFoldDB" id="A0A0N4V882"/>
<keyword evidence="5" id="KW-0862">Zinc</keyword>
<dbReference type="InterPro" id="IPR046450">
    <property type="entry name" value="PA_dom_sf"/>
</dbReference>
<organism evidence="14">
    <name type="scientific">Enterobius vermicularis</name>
    <name type="common">Human pinworm</name>
    <dbReference type="NCBI Taxonomy" id="51028"/>
    <lineage>
        <taxon>Eukaryota</taxon>
        <taxon>Metazoa</taxon>
        <taxon>Ecdysozoa</taxon>
        <taxon>Nematoda</taxon>
        <taxon>Chromadorea</taxon>
        <taxon>Rhabditida</taxon>
        <taxon>Spirurina</taxon>
        <taxon>Oxyuridomorpha</taxon>
        <taxon>Oxyuroidea</taxon>
        <taxon>Oxyuridae</taxon>
        <taxon>Enterobius</taxon>
    </lineage>
</organism>
<dbReference type="Gene3D" id="3.30.40.10">
    <property type="entry name" value="Zinc/RING finger domain, C3HC4 (zinc finger)"/>
    <property type="match status" value="1"/>
</dbReference>
<evidence type="ECO:0000256" key="6">
    <source>
        <dbReference type="ARBA" id="ARBA00022989"/>
    </source>
</evidence>
<dbReference type="STRING" id="51028.A0A0N4V882"/>
<evidence type="ECO:0000256" key="7">
    <source>
        <dbReference type="ARBA" id="ARBA00023136"/>
    </source>
</evidence>
<evidence type="ECO:0000313" key="13">
    <source>
        <dbReference type="Proteomes" id="UP000274131"/>
    </source>
</evidence>
<feature type="transmembrane region" description="Helical" evidence="10">
    <location>
        <begin position="228"/>
        <end position="252"/>
    </location>
</feature>
<dbReference type="CDD" id="cd16665">
    <property type="entry name" value="RING-H2_RNF13-like"/>
    <property type="match status" value="1"/>
</dbReference>
<accession>A0A0N4V882</accession>
<dbReference type="SUPFAM" id="SSF57850">
    <property type="entry name" value="RING/U-box"/>
    <property type="match status" value="1"/>
</dbReference>
<protein>
    <submittedName>
        <fullName evidence="14">RING-type domain-containing protein</fullName>
    </submittedName>
</protein>
<dbReference type="EMBL" id="UXUI01008386">
    <property type="protein sequence ID" value="VDD91372.1"/>
    <property type="molecule type" value="Genomic_DNA"/>
</dbReference>
<sequence>MNICAFCAVYGFALLKIKWTSLTGQAGFALCILMFASACDAQFLVDVMEESYGSWRLVHRCEARGANFGVDVPSFSYRSNATGCVTPTSPENACTTVSFFKFRGIWIQNGSNLIKIVLLALKAVGIGAEPINGTSCKDFYALVPRGNCAFSVKAYQVQLAEFGALIVYSNRGDQPIPMDGSTFKELIKIPVVMVSYNCKDRIMESYRFEKGYRVAIRAIPGYYDLVKYLVPFVGVVALCFIVLFLSLLFRVFRERRRIARKRLSKRNLKKLPTKKFKKGESVETCAICLDDFAEGEKLRILPCNHIYHCKCIDPWLTKNRKVCPICKRKVCSSGDSDSSDSEAERGNAASASTSNTHENAPLIANEMTFASASMEPSNYLDDGGNFVVNVVGSDNNQASTSYDAPPAPGVSPTVNENSERVGDLLYADTVAASEGADVQRSSFNVSAVLRQKFRPLMQGIVDKASRVVRKDQKLLGDVSQLDIGGIDATERFSAENEAFDGGLESHNNRRVSLSAHGDTGSVHTSSTVVEIESNDESSYFSANDQSLSLEVKKDCTDSEEGTLKAENGLAEGTASTALFLEKVDFEKRKEEEHLD</sequence>
<comment type="subcellular location">
    <subcellularLocation>
        <location evidence="1">Membrane</location>
    </subcellularLocation>
</comment>
<dbReference type="InterPro" id="IPR001841">
    <property type="entry name" value="Znf_RING"/>
</dbReference>
<keyword evidence="13" id="KW-1185">Reference proteome</keyword>
<evidence type="ECO:0000313" key="14">
    <source>
        <dbReference type="WBParaSite" id="EVEC_0000654901-mRNA-1"/>
    </source>
</evidence>
<keyword evidence="6 10" id="KW-1133">Transmembrane helix</keyword>
<dbReference type="PANTHER" id="PTHR45931">
    <property type="entry name" value="SI:CH211-59O9.10"/>
    <property type="match status" value="1"/>
</dbReference>
<keyword evidence="3" id="KW-0479">Metal-binding</keyword>
<dbReference type="Gene3D" id="3.50.30.30">
    <property type="match status" value="1"/>
</dbReference>
<feature type="domain" description="RING-type" evidence="11">
    <location>
        <begin position="285"/>
        <end position="327"/>
    </location>
</feature>
<name>A0A0N4V882_ENTVE</name>
<evidence type="ECO:0000256" key="9">
    <source>
        <dbReference type="SAM" id="MobiDB-lite"/>
    </source>
</evidence>
<dbReference type="GO" id="GO:0061630">
    <property type="term" value="F:ubiquitin protein ligase activity"/>
    <property type="evidence" value="ECO:0007669"/>
    <property type="project" value="TreeGrafter"/>
</dbReference>
<evidence type="ECO:0000256" key="2">
    <source>
        <dbReference type="ARBA" id="ARBA00022692"/>
    </source>
</evidence>
<keyword evidence="4 8" id="KW-0863">Zinc-finger</keyword>
<dbReference type="Proteomes" id="UP000274131">
    <property type="component" value="Unassembled WGS sequence"/>
</dbReference>
<evidence type="ECO:0000313" key="12">
    <source>
        <dbReference type="EMBL" id="VDD91372.1"/>
    </source>
</evidence>
<reference evidence="14" key="1">
    <citation type="submission" date="2017-02" db="UniProtKB">
        <authorList>
            <consortium name="WormBaseParasite"/>
        </authorList>
    </citation>
    <scope>IDENTIFICATION</scope>
</reference>
<dbReference type="GO" id="GO:0016020">
    <property type="term" value="C:membrane"/>
    <property type="evidence" value="ECO:0007669"/>
    <property type="project" value="UniProtKB-SubCell"/>
</dbReference>
<dbReference type="CDD" id="cd00538">
    <property type="entry name" value="PA"/>
    <property type="match status" value="1"/>
</dbReference>
<dbReference type="PROSITE" id="PS50089">
    <property type="entry name" value="ZF_RING_2"/>
    <property type="match status" value="1"/>
</dbReference>
<dbReference type="GO" id="GO:0005634">
    <property type="term" value="C:nucleus"/>
    <property type="evidence" value="ECO:0007669"/>
    <property type="project" value="TreeGrafter"/>
</dbReference>
<evidence type="ECO:0000256" key="8">
    <source>
        <dbReference type="PROSITE-ProRule" id="PRU00175"/>
    </source>
</evidence>
<dbReference type="WBParaSite" id="EVEC_0000654901-mRNA-1">
    <property type="protein sequence ID" value="EVEC_0000654901-mRNA-1"/>
    <property type="gene ID" value="EVEC_0000654901"/>
</dbReference>
<evidence type="ECO:0000259" key="11">
    <source>
        <dbReference type="PROSITE" id="PS50089"/>
    </source>
</evidence>
<evidence type="ECO:0000256" key="5">
    <source>
        <dbReference type="ARBA" id="ARBA00022833"/>
    </source>
</evidence>
<proteinExistence type="predicted"/>
<dbReference type="GO" id="GO:0008270">
    <property type="term" value="F:zinc ion binding"/>
    <property type="evidence" value="ECO:0007669"/>
    <property type="project" value="UniProtKB-KW"/>
</dbReference>
<gene>
    <name evidence="12" type="ORF">EVEC_LOCUS6123</name>
</gene>
<feature type="compositionally biased region" description="Polar residues" evidence="9">
    <location>
        <begin position="349"/>
        <end position="358"/>
    </location>
</feature>
<dbReference type="InterPro" id="IPR003137">
    <property type="entry name" value="PA_domain"/>
</dbReference>
<reference evidence="12 13" key="2">
    <citation type="submission" date="2018-10" db="EMBL/GenBank/DDBJ databases">
        <authorList>
            <consortium name="Pathogen Informatics"/>
        </authorList>
    </citation>
    <scope>NUCLEOTIDE SEQUENCE [LARGE SCALE GENOMIC DNA]</scope>
</reference>
<dbReference type="SUPFAM" id="SSF52025">
    <property type="entry name" value="PA domain"/>
    <property type="match status" value="1"/>
</dbReference>
<dbReference type="SMART" id="SM00184">
    <property type="entry name" value="RING"/>
    <property type="match status" value="1"/>
</dbReference>
<dbReference type="Pfam" id="PF02225">
    <property type="entry name" value="PA"/>
    <property type="match status" value="1"/>
</dbReference>
<dbReference type="OrthoDB" id="8062037at2759"/>